<accession>A0A7K1SNA7</accession>
<keyword evidence="2" id="KW-1185">Reference proteome</keyword>
<dbReference type="EMBL" id="WPIN01000021">
    <property type="protein sequence ID" value="MVM35279.1"/>
    <property type="molecule type" value="Genomic_DNA"/>
</dbReference>
<gene>
    <name evidence="1" type="ORF">GO755_34980</name>
</gene>
<dbReference type="Proteomes" id="UP000436006">
    <property type="component" value="Unassembled WGS sequence"/>
</dbReference>
<reference evidence="1 2" key="1">
    <citation type="submission" date="2019-12" db="EMBL/GenBank/DDBJ databases">
        <title>Spirosoma sp. HMF4905 genome sequencing and assembly.</title>
        <authorList>
            <person name="Kang H."/>
            <person name="Cha I."/>
            <person name="Kim H."/>
            <person name="Joh K."/>
        </authorList>
    </citation>
    <scope>NUCLEOTIDE SEQUENCE [LARGE SCALE GENOMIC DNA]</scope>
    <source>
        <strain evidence="1 2">HMF4905</strain>
    </source>
</reference>
<dbReference type="RefSeq" id="WP_157590085.1">
    <property type="nucleotide sequence ID" value="NZ_WPIN01000021.1"/>
</dbReference>
<proteinExistence type="predicted"/>
<dbReference type="AlphaFoldDB" id="A0A7K1SNA7"/>
<organism evidence="1 2">
    <name type="scientific">Spirosoma arboris</name>
    <dbReference type="NCBI Taxonomy" id="2682092"/>
    <lineage>
        <taxon>Bacteria</taxon>
        <taxon>Pseudomonadati</taxon>
        <taxon>Bacteroidota</taxon>
        <taxon>Cytophagia</taxon>
        <taxon>Cytophagales</taxon>
        <taxon>Cytophagaceae</taxon>
        <taxon>Spirosoma</taxon>
    </lineage>
</organism>
<evidence type="ECO:0000313" key="2">
    <source>
        <dbReference type="Proteomes" id="UP000436006"/>
    </source>
</evidence>
<protein>
    <submittedName>
        <fullName evidence="1">Uncharacterized protein</fullName>
    </submittedName>
</protein>
<comment type="caution">
    <text evidence="1">The sequence shown here is derived from an EMBL/GenBank/DDBJ whole genome shotgun (WGS) entry which is preliminary data.</text>
</comment>
<name>A0A7K1SNA7_9BACT</name>
<sequence length="102" mass="11294">MNTLQSNATLLNPEVLLRLLLYKDSSQQSTTQLAPDCWIDFDTAFGPQFQVGTQHKVSVLNADRKSSPYSVVVAKSPILGQIPHPEQEQVMVPTATLYLLPI</sequence>
<evidence type="ECO:0000313" key="1">
    <source>
        <dbReference type="EMBL" id="MVM35279.1"/>
    </source>
</evidence>